<dbReference type="InterPro" id="IPR016159">
    <property type="entry name" value="Cullin_repeat-like_dom_sf"/>
</dbReference>
<dbReference type="GO" id="GO:0003700">
    <property type="term" value="F:DNA-binding transcription factor activity"/>
    <property type="evidence" value="ECO:0007669"/>
    <property type="project" value="InterPro"/>
</dbReference>
<reference evidence="11" key="1">
    <citation type="journal article" date="2017" name="Front. Plant Sci.">
        <title>Climate Clever Clovers: New Paradigm to Reduce the Environmental Footprint of Ruminants by Breeding Low Methanogenic Forages Utilizing Haplotype Variation.</title>
        <authorList>
            <person name="Kaur P."/>
            <person name="Appels R."/>
            <person name="Bayer P.E."/>
            <person name="Keeble-Gagnere G."/>
            <person name="Wang J."/>
            <person name="Hirakawa H."/>
            <person name="Shirasawa K."/>
            <person name="Vercoe P."/>
            <person name="Stefanova K."/>
            <person name="Durmic Z."/>
            <person name="Nichols P."/>
            <person name="Revell C."/>
            <person name="Isobe S.N."/>
            <person name="Edwards D."/>
            <person name="Erskine W."/>
        </authorList>
    </citation>
    <scope>NUCLEOTIDE SEQUENCE [LARGE SCALE GENOMIC DNA]</scope>
    <source>
        <strain evidence="11">cv. Daliak</strain>
    </source>
</reference>
<dbReference type="InterPro" id="IPR036576">
    <property type="entry name" value="WRKY_dom_sf"/>
</dbReference>
<gene>
    <name evidence="10" type="ORF">TSUD_246180</name>
</gene>
<keyword evidence="5" id="KW-0238">DNA-binding</keyword>
<dbReference type="GO" id="GO:0000145">
    <property type="term" value="C:exocyst"/>
    <property type="evidence" value="ECO:0007669"/>
    <property type="project" value="InterPro"/>
</dbReference>
<dbReference type="SUPFAM" id="SSF118290">
    <property type="entry name" value="WRKY DNA-binding domain"/>
    <property type="match status" value="1"/>
</dbReference>
<comment type="similarity">
    <text evidence="2 8">Belongs to the EXO70 family.</text>
</comment>
<evidence type="ECO:0000256" key="6">
    <source>
        <dbReference type="ARBA" id="ARBA00023163"/>
    </source>
</evidence>
<evidence type="ECO:0000256" key="4">
    <source>
        <dbReference type="ARBA" id="ARBA00023015"/>
    </source>
</evidence>
<keyword evidence="8" id="KW-0268">Exocytosis</keyword>
<evidence type="ECO:0000313" key="10">
    <source>
        <dbReference type="EMBL" id="GAU44392.1"/>
    </source>
</evidence>
<name>A0A2Z6P741_TRISU</name>
<feature type="domain" description="WRKY" evidence="9">
    <location>
        <begin position="425"/>
        <end position="485"/>
    </location>
</feature>
<keyword evidence="8" id="KW-0653">Protein transport</keyword>
<keyword evidence="4" id="KW-0805">Transcription regulation</keyword>
<evidence type="ECO:0000256" key="2">
    <source>
        <dbReference type="ARBA" id="ARBA00006756"/>
    </source>
</evidence>
<sequence>MNSLQLANIDIASASDSNRIDSTQLVTANDISSVMEQLMAFVKALHYESKLCSGFEKDFSVVYNSCRRECLDKCLNRLFSLEKHNIEEVHTIPWKELEDNIESWICASNVALKMLFPGERQLCNRIFFGFSSVADFSFLDICKGWTIQLVTFVDAIVTRSHSPERLFKILEVFQTLCDLIPEFESLFCDQYSVSLINEAMTIWKRLKESIKSIFMELQCLISQDQVNVTVNGGGLHPITQYMMNYLGVVCQSRRTLEQVFEDSSFSGTIHRIMDILESNLEIKSKCYEDPSLRYIFLMNNNTYIVQMTKDNELGTILGYDWLQKHALKVWHYYGREVQQSSHKTRHYDGREILQSLYNNRHIGEIDSSNVKGSEGSKGYERDVQLIEASPTQLERIRTKDLETEIRTIVISPSQQHGMAHKMSPEDGFTWKKYKEKEILDFKYPRSYYRCNHSVLSPFKKKVQQLDDNPNMFEVTYKVKSISSIPEVNLAAPADGGHHPIMYNVTDYLVSAIKTQQIKFVNADRAFTQTEEPLKQLESILEWKSKKYVDTSLRHFFLMNNW</sequence>
<dbReference type="Gene3D" id="1.20.1280.170">
    <property type="entry name" value="Exocyst complex component Exo70"/>
    <property type="match status" value="2"/>
</dbReference>
<keyword evidence="3 8" id="KW-0813">Transport</keyword>
<keyword evidence="11" id="KW-1185">Reference proteome</keyword>
<dbReference type="InterPro" id="IPR003657">
    <property type="entry name" value="WRKY_dom"/>
</dbReference>
<dbReference type="Proteomes" id="UP000242715">
    <property type="component" value="Unassembled WGS sequence"/>
</dbReference>
<dbReference type="GO" id="GO:0015031">
    <property type="term" value="P:protein transport"/>
    <property type="evidence" value="ECO:0007669"/>
    <property type="project" value="UniProtKB-KW"/>
</dbReference>
<evidence type="ECO:0000256" key="5">
    <source>
        <dbReference type="ARBA" id="ARBA00023125"/>
    </source>
</evidence>
<evidence type="ECO:0000313" key="11">
    <source>
        <dbReference type="Proteomes" id="UP000242715"/>
    </source>
</evidence>
<dbReference type="SMART" id="SM00774">
    <property type="entry name" value="WRKY"/>
    <property type="match status" value="1"/>
</dbReference>
<dbReference type="PANTHER" id="PTHR12542">
    <property type="entry name" value="EXOCYST COMPLEX PROTEIN EXO70"/>
    <property type="match status" value="1"/>
</dbReference>
<dbReference type="GO" id="GO:0005546">
    <property type="term" value="F:phosphatidylinositol-4,5-bisphosphate binding"/>
    <property type="evidence" value="ECO:0007669"/>
    <property type="project" value="InterPro"/>
</dbReference>
<dbReference type="Gene3D" id="2.20.25.80">
    <property type="entry name" value="WRKY domain"/>
    <property type="match status" value="1"/>
</dbReference>
<dbReference type="PROSITE" id="PS50811">
    <property type="entry name" value="WRKY"/>
    <property type="match status" value="1"/>
</dbReference>
<comment type="subcellular location">
    <subcellularLocation>
        <location evidence="1">Nucleus</location>
    </subcellularLocation>
</comment>
<dbReference type="Pfam" id="PF03106">
    <property type="entry name" value="WRKY"/>
    <property type="match status" value="1"/>
</dbReference>
<keyword evidence="7" id="KW-0539">Nucleus</keyword>
<evidence type="ECO:0000256" key="7">
    <source>
        <dbReference type="ARBA" id="ARBA00023242"/>
    </source>
</evidence>
<dbReference type="AlphaFoldDB" id="A0A2Z6P741"/>
<dbReference type="PANTHER" id="PTHR12542:SF96">
    <property type="entry name" value="EXOCYST COMPLEX COMPONENT EXO70B1"/>
    <property type="match status" value="1"/>
</dbReference>
<dbReference type="GO" id="GO:0043565">
    <property type="term" value="F:sequence-specific DNA binding"/>
    <property type="evidence" value="ECO:0007669"/>
    <property type="project" value="InterPro"/>
</dbReference>
<dbReference type="GO" id="GO:0006887">
    <property type="term" value="P:exocytosis"/>
    <property type="evidence" value="ECO:0007669"/>
    <property type="project" value="UniProtKB-KW"/>
</dbReference>
<dbReference type="EMBL" id="DF974040">
    <property type="protein sequence ID" value="GAU44392.1"/>
    <property type="molecule type" value="Genomic_DNA"/>
</dbReference>
<feature type="non-terminal residue" evidence="10">
    <location>
        <position position="561"/>
    </location>
</feature>
<dbReference type="GO" id="GO:0005634">
    <property type="term" value="C:nucleus"/>
    <property type="evidence" value="ECO:0007669"/>
    <property type="project" value="UniProtKB-SubCell"/>
</dbReference>
<dbReference type="SUPFAM" id="SSF74788">
    <property type="entry name" value="Cullin repeat-like"/>
    <property type="match status" value="2"/>
</dbReference>
<proteinExistence type="inferred from homology"/>
<comment type="function">
    <text evidence="8">Component of the exocyst complex.</text>
</comment>
<evidence type="ECO:0000256" key="3">
    <source>
        <dbReference type="ARBA" id="ARBA00022448"/>
    </source>
</evidence>
<evidence type="ECO:0000256" key="1">
    <source>
        <dbReference type="ARBA" id="ARBA00004123"/>
    </source>
</evidence>
<evidence type="ECO:0000256" key="8">
    <source>
        <dbReference type="RuleBase" id="RU365026"/>
    </source>
</evidence>
<dbReference type="Pfam" id="PF03081">
    <property type="entry name" value="Exo70_C"/>
    <property type="match status" value="1"/>
</dbReference>
<dbReference type="InterPro" id="IPR046364">
    <property type="entry name" value="Exo70_C"/>
</dbReference>
<keyword evidence="6" id="KW-0804">Transcription</keyword>
<evidence type="ECO:0000259" key="9">
    <source>
        <dbReference type="PROSITE" id="PS50811"/>
    </source>
</evidence>
<organism evidence="10 11">
    <name type="scientific">Trifolium subterraneum</name>
    <name type="common">Subterranean clover</name>
    <dbReference type="NCBI Taxonomy" id="3900"/>
    <lineage>
        <taxon>Eukaryota</taxon>
        <taxon>Viridiplantae</taxon>
        <taxon>Streptophyta</taxon>
        <taxon>Embryophyta</taxon>
        <taxon>Tracheophyta</taxon>
        <taxon>Spermatophyta</taxon>
        <taxon>Magnoliopsida</taxon>
        <taxon>eudicotyledons</taxon>
        <taxon>Gunneridae</taxon>
        <taxon>Pentapetalae</taxon>
        <taxon>rosids</taxon>
        <taxon>fabids</taxon>
        <taxon>Fabales</taxon>
        <taxon>Fabaceae</taxon>
        <taxon>Papilionoideae</taxon>
        <taxon>50 kb inversion clade</taxon>
        <taxon>NPAAA clade</taxon>
        <taxon>Hologalegina</taxon>
        <taxon>IRL clade</taxon>
        <taxon>Trifolieae</taxon>
        <taxon>Trifolium</taxon>
    </lineage>
</organism>
<protein>
    <recommendedName>
        <fullName evidence="8">Exocyst subunit Exo70 family protein</fullName>
    </recommendedName>
</protein>
<accession>A0A2Z6P741</accession>
<dbReference type="OrthoDB" id="1395988at2759"/>
<dbReference type="InterPro" id="IPR004140">
    <property type="entry name" value="Exo70"/>
</dbReference>